<proteinExistence type="predicted"/>
<dbReference type="KEGG" id="sacz:AOT14_25590"/>
<protein>
    <submittedName>
        <fullName evidence="3">Transmembrane protein</fullName>
    </submittedName>
</protein>
<keyword evidence="4" id="KW-1185">Reference proteome</keyword>
<dbReference type="OrthoDB" id="5767765at2"/>
<accession>A0A0S1B1N7</accession>
<evidence type="ECO:0000259" key="2">
    <source>
        <dbReference type="Pfam" id="PF10882"/>
    </source>
</evidence>
<evidence type="ECO:0000313" key="3">
    <source>
        <dbReference type="EMBL" id="ALJ28921.1"/>
    </source>
</evidence>
<feature type="domain" description="Bacterial Pleckstrin homology" evidence="2">
    <location>
        <begin position="75"/>
        <end position="180"/>
    </location>
</feature>
<gene>
    <name evidence="3" type="ORF">AOT14_25590</name>
</gene>
<name>A0A0S1B1N7_9GAMM</name>
<dbReference type="EMBL" id="CP012900">
    <property type="protein sequence ID" value="ALJ28921.1"/>
    <property type="molecule type" value="Genomic_DNA"/>
</dbReference>
<dbReference type="PATRIC" id="fig|128780.6.peg.2583"/>
<feature type="transmembrane region" description="Helical" evidence="1">
    <location>
        <begin position="21"/>
        <end position="41"/>
    </location>
</feature>
<sequence length="186" mass="19925">MVTTTHPPKEYPVAPQSGMPLLILWAILLAATVLPLAFMIGDKGLAQLASPRAWLGPALLSLAGVVVSLGYLRKRIALDAGNLVVRSTFYTRTVAIGSLQLERARIVDLAEHRALKPAIKTNGYGLPGFRSGHYRMGDGSKAFCLITDHSRVLVLPLRDGSQLLLSPEQPRALLDALKQTAGDAAP</sequence>
<keyword evidence="1" id="KW-0472">Membrane</keyword>
<dbReference type="Pfam" id="PF10882">
    <property type="entry name" value="bPH_5"/>
    <property type="match status" value="1"/>
</dbReference>
<dbReference type="AlphaFoldDB" id="A0A0S1B1N7"/>
<dbReference type="Proteomes" id="UP000061010">
    <property type="component" value="Chromosome"/>
</dbReference>
<keyword evidence="1 3" id="KW-0812">Transmembrane</keyword>
<evidence type="ECO:0000256" key="1">
    <source>
        <dbReference type="SAM" id="Phobius"/>
    </source>
</evidence>
<organism evidence="3 4">
    <name type="scientific">Stenotrophomonas acidaminiphila</name>
    <dbReference type="NCBI Taxonomy" id="128780"/>
    <lineage>
        <taxon>Bacteria</taxon>
        <taxon>Pseudomonadati</taxon>
        <taxon>Pseudomonadota</taxon>
        <taxon>Gammaproteobacteria</taxon>
        <taxon>Lysobacterales</taxon>
        <taxon>Lysobacteraceae</taxon>
        <taxon>Stenotrophomonas</taxon>
    </lineage>
</organism>
<feature type="transmembrane region" description="Helical" evidence="1">
    <location>
        <begin position="53"/>
        <end position="72"/>
    </location>
</feature>
<reference evidence="3 4" key="1">
    <citation type="journal article" date="2015" name="Genome Announc.">
        <title>Complete Genome Sequencing of Stenotrophomonas acidaminiphila ZAC14D2_NAIMI4_2, a Multidrug-Resistant Strain Isolated from Sediments of a Polluted River in Mexico, Uncovers New Antibiotic Resistance Genes and a Novel Class-II Lasso Peptide Biosynthesis Gene Cluster.</title>
        <authorList>
            <person name="Vinuesa P."/>
            <person name="Ochoa-Sanchez L.E."/>
        </authorList>
    </citation>
    <scope>NUCLEOTIDE SEQUENCE [LARGE SCALE GENOMIC DNA]</scope>
    <source>
        <strain evidence="3 4">ZAC14D2_NAIMI4_2</strain>
    </source>
</reference>
<keyword evidence="1" id="KW-1133">Transmembrane helix</keyword>
<evidence type="ECO:0000313" key="4">
    <source>
        <dbReference type="Proteomes" id="UP000061010"/>
    </source>
</evidence>
<dbReference type="InterPro" id="IPR027783">
    <property type="entry name" value="Bacterial_PH-related"/>
</dbReference>